<dbReference type="Proteomes" id="UP001190926">
    <property type="component" value="Unassembled WGS sequence"/>
</dbReference>
<name>A0AAD4J215_PERFH</name>
<protein>
    <submittedName>
        <fullName evidence="2">Uncharacterized protein</fullName>
    </submittedName>
</protein>
<proteinExistence type="predicted"/>
<sequence>MSWLRSAVSKAVEVGGQNSVSRAMRSYAGTVVNQAVGGGSKLFQDNNTGPRNFHNYKLAAKRLEEVSVSCKGIERVQLLRRWLVALKQIERLQEAVNNDHLAKPTVVMYYDPELGGEPMDFRDVFLHSQALEGITLSLVLEEPNQEELSLLQGIFRLCLMGGKEALDVIVNSVQDLAKAFSTYNEEVLAKRAELLHLVQDVMAGLKINAEIVRIDSEVSNIHKRLEGMKNQPVSECEISMERLNGALAHVRICSRLVELLSRKKLIMQTGNSLAAHNQKVEKLKLLSESLASSASKAEKRIVDSRIQKEEALEFRVTKSDEVRQAEKDLNAEIKALQKRKDELEEELKQVMTALTSAHSRLHNVKEERDQFEEASNKIIQHFSVRDEELSKSIASYRAEAKVCNTFINFLQSTWAFQSTCAIKNEKLLNDELERHGEYFVNWATSILEAVKNELGNSLSSFRELVEKLKSTEEKNDARKKLEKQYQTVESKMKITFSLVENIKTQFTIQQNKDPRESDGKMKQVLNAVEKMKHEFESMEGPSLSLVAEMPPKARSLALPFLSRQVSKVEYSPESTYEYEAAQRGMSMSLAFNPIITLPLVRSRTTKACAPNIREVEQIESLGINRRKTSDAEALLSKLKWELELENHSIGNNSVEGIIDWEFDEKFDKEPRKSI</sequence>
<dbReference type="PANTHER" id="PTHR34121:SF8">
    <property type="match status" value="1"/>
</dbReference>
<comment type="caution">
    <text evidence="2">The sequence shown here is derived from an EMBL/GenBank/DDBJ whole genome shotgun (WGS) entry which is preliminary data.</text>
</comment>
<evidence type="ECO:0000256" key="1">
    <source>
        <dbReference type="SAM" id="Coils"/>
    </source>
</evidence>
<evidence type="ECO:0000313" key="2">
    <source>
        <dbReference type="EMBL" id="KAH6825733.1"/>
    </source>
</evidence>
<keyword evidence="3" id="KW-1185">Reference proteome</keyword>
<feature type="coiled-coil region" evidence="1">
    <location>
        <begin position="319"/>
        <end position="374"/>
    </location>
</feature>
<keyword evidence="1" id="KW-0175">Coiled coil</keyword>
<dbReference type="PANTHER" id="PTHR34121">
    <property type="entry name" value="MYOSIN-11"/>
    <property type="match status" value="1"/>
</dbReference>
<reference evidence="2 3" key="1">
    <citation type="journal article" date="2021" name="Nat. Commun.">
        <title>Incipient diploidization of the medicinal plant Perilla within 10,000 years.</title>
        <authorList>
            <person name="Zhang Y."/>
            <person name="Shen Q."/>
            <person name="Leng L."/>
            <person name="Zhang D."/>
            <person name="Chen S."/>
            <person name="Shi Y."/>
            <person name="Ning Z."/>
            <person name="Chen S."/>
        </authorList>
    </citation>
    <scope>NUCLEOTIDE SEQUENCE [LARGE SCALE GENOMIC DNA]</scope>
    <source>
        <strain evidence="3">cv. PC099</strain>
    </source>
</reference>
<organism evidence="2 3">
    <name type="scientific">Perilla frutescens var. hirtella</name>
    <name type="common">Perilla citriodora</name>
    <name type="synonym">Perilla setoyensis</name>
    <dbReference type="NCBI Taxonomy" id="608512"/>
    <lineage>
        <taxon>Eukaryota</taxon>
        <taxon>Viridiplantae</taxon>
        <taxon>Streptophyta</taxon>
        <taxon>Embryophyta</taxon>
        <taxon>Tracheophyta</taxon>
        <taxon>Spermatophyta</taxon>
        <taxon>Magnoliopsida</taxon>
        <taxon>eudicotyledons</taxon>
        <taxon>Gunneridae</taxon>
        <taxon>Pentapetalae</taxon>
        <taxon>asterids</taxon>
        <taxon>lamiids</taxon>
        <taxon>Lamiales</taxon>
        <taxon>Lamiaceae</taxon>
        <taxon>Nepetoideae</taxon>
        <taxon>Elsholtzieae</taxon>
        <taxon>Perilla</taxon>
    </lineage>
</organism>
<dbReference type="EMBL" id="SDAM02000173">
    <property type="protein sequence ID" value="KAH6825733.1"/>
    <property type="molecule type" value="Genomic_DNA"/>
</dbReference>
<dbReference type="AlphaFoldDB" id="A0AAD4J215"/>
<gene>
    <name evidence="2" type="ORF">C2S53_018488</name>
</gene>
<evidence type="ECO:0000313" key="3">
    <source>
        <dbReference type="Proteomes" id="UP001190926"/>
    </source>
</evidence>
<accession>A0AAD4J215</accession>